<name>A0A9N9X6Y2_DIABA</name>
<dbReference type="Proteomes" id="UP001153709">
    <property type="component" value="Chromosome 1"/>
</dbReference>
<feature type="compositionally biased region" description="Polar residues" evidence="1">
    <location>
        <begin position="183"/>
        <end position="198"/>
    </location>
</feature>
<feature type="compositionally biased region" description="Low complexity" evidence="1">
    <location>
        <begin position="91"/>
        <end position="103"/>
    </location>
</feature>
<feature type="compositionally biased region" description="Basic residues" evidence="1">
    <location>
        <begin position="104"/>
        <end position="127"/>
    </location>
</feature>
<dbReference type="GO" id="GO:0003676">
    <property type="term" value="F:nucleic acid binding"/>
    <property type="evidence" value="ECO:0007669"/>
    <property type="project" value="InterPro"/>
</dbReference>
<feature type="region of interest" description="Disordered" evidence="1">
    <location>
        <begin position="1"/>
        <end position="25"/>
    </location>
</feature>
<proteinExistence type="predicted"/>
<dbReference type="Gene3D" id="4.10.60.10">
    <property type="entry name" value="Zinc finger, CCHC-type"/>
    <property type="match status" value="1"/>
</dbReference>
<evidence type="ECO:0000256" key="1">
    <source>
        <dbReference type="SAM" id="MobiDB-lite"/>
    </source>
</evidence>
<accession>A0A9N9X6Y2</accession>
<evidence type="ECO:0000259" key="2">
    <source>
        <dbReference type="SMART" id="SM00343"/>
    </source>
</evidence>
<feature type="compositionally biased region" description="Acidic residues" evidence="1">
    <location>
        <begin position="69"/>
        <end position="78"/>
    </location>
</feature>
<feature type="domain" description="CCHC-type" evidence="2">
    <location>
        <begin position="382"/>
        <end position="398"/>
    </location>
</feature>
<organism evidence="3 4">
    <name type="scientific">Diabrotica balteata</name>
    <name type="common">Banded cucumber beetle</name>
    <dbReference type="NCBI Taxonomy" id="107213"/>
    <lineage>
        <taxon>Eukaryota</taxon>
        <taxon>Metazoa</taxon>
        <taxon>Ecdysozoa</taxon>
        <taxon>Arthropoda</taxon>
        <taxon>Hexapoda</taxon>
        <taxon>Insecta</taxon>
        <taxon>Pterygota</taxon>
        <taxon>Neoptera</taxon>
        <taxon>Endopterygota</taxon>
        <taxon>Coleoptera</taxon>
        <taxon>Polyphaga</taxon>
        <taxon>Cucujiformia</taxon>
        <taxon>Chrysomeloidea</taxon>
        <taxon>Chrysomelidae</taxon>
        <taxon>Galerucinae</taxon>
        <taxon>Diabroticina</taxon>
        <taxon>Diabroticites</taxon>
        <taxon>Diabrotica</taxon>
    </lineage>
</organism>
<feature type="domain" description="CCHC-type" evidence="2">
    <location>
        <begin position="402"/>
        <end position="418"/>
    </location>
</feature>
<reference evidence="3" key="1">
    <citation type="submission" date="2022-01" db="EMBL/GenBank/DDBJ databases">
        <authorList>
            <person name="King R."/>
        </authorList>
    </citation>
    <scope>NUCLEOTIDE SEQUENCE</scope>
</reference>
<sequence length="524" mass="57718">MSSTPARPSMPSLDTPPPTTDVEPAGDFLIRLASITEEAFIRFPDATTKIVSDLNILRPLLNPAHPATEDENDSDGYEDFPPLPTIKEVDSTATTPATSPASRPRTRSRSKRPKKPTKSATKSKRKTPNVAKATSSPSSKPPTPATNPATAAAKTKGVTVAPTIEVPSTSKPNPKPAKAIETPSASKPAATSTESQVKPPQRFTYRVLNIPGAYDTQRKFYQLVNTQELFKGVIVNLKFVPKDQLAYLEASKTLNVKDTSRALQDRTGDPAIVIEPINSRQRSAKKSQPDTKSPYHLVICDVDTTITTEELGLSLVEIDFPFNSIHRIVSKRFNKPTRMVRMFLDAEEYYTDALINGICIDGLIRPCEAPHKLNIIKPTAKYCSRCCQSGHEISECRTRQTTCPNCGSGEHKSADCPNLKNPKCPNCKGTHPAWSPRCPKRQETPSSHQEAKPLTTERIIPPATLTADVRLWIQFTTTLLMNILPDRRETIARYSSDLSGKMFGHSIVPTARNNKVEMTFVPIQ</sequence>
<protein>
    <recommendedName>
        <fullName evidence="2">CCHC-type domain-containing protein</fullName>
    </recommendedName>
</protein>
<dbReference type="OrthoDB" id="6780769at2759"/>
<feature type="compositionally biased region" description="Low complexity" evidence="1">
    <location>
        <begin position="146"/>
        <end position="163"/>
    </location>
</feature>
<keyword evidence="4" id="KW-1185">Reference proteome</keyword>
<dbReference type="InterPro" id="IPR001878">
    <property type="entry name" value="Znf_CCHC"/>
</dbReference>
<feature type="region of interest" description="Disordered" evidence="1">
    <location>
        <begin position="63"/>
        <end position="200"/>
    </location>
</feature>
<evidence type="ECO:0000313" key="3">
    <source>
        <dbReference type="EMBL" id="CAG9827181.1"/>
    </source>
</evidence>
<gene>
    <name evidence="3" type="ORF">DIABBA_LOCUS1209</name>
</gene>
<dbReference type="AlphaFoldDB" id="A0A9N9X6Y2"/>
<dbReference type="GO" id="GO:0008270">
    <property type="term" value="F:zinc ion binding"/>
    <property type="evidence" value="ECO:0007669"/>
    <property type="project" value="InterPro"/>
</dbReference>
<dbReference type="SMART" id="SM00343">
    <property type="entry name" value="ZnF_C2HC"/>
    <property type="match status" value="2"/>
</dbReference>
<dbReference type="EMBL" id="OU898276">
    <property type="protein sequence ID" value="CAG9827181.1"/>
    <property type="molecule type" value="Genomic_DNA"/>
</dbReference>
<evidence type="ECO:0000313" key="4">
    <source>
        <dbReference type="Proteomes" id="UP001153709"/>
    </source>
</evidence>